<dbReference type="Pfam" id="PF03007">
    <property type="entry name" value="WS_DGAT_cat"/>
    <property type="match status" value="1"/>
</dbReference>
<reference evidence="2 3" key="1">
    <citation type="submission" date="2024-10" db="EMBL/GenBank/DDBJ databases">
        <title>The Natural Products Discovery Center: Release of the First 8490 Sequenced Strains for Exploring Actinobacteria Biosynthetic Diversity.</title>
        <authorList>
            <person name="Kalkreuter E."/>
            <person name="Kautsar S.A."/>
            <person name="Yang D."/>
            <person name="Bader C.D."/>
            <person name="Teijaro C.N."/>
            <person name="Fluegel L."/>
            <person name="Davis C.M."/>
            <person name="Simpson J.R."/>
            <person name="Lauterbach L."/>
            <person name="Steele A.D."/>
            <person name="Gui C."/>
            <person name="Meng S."/>
            <person name="Li G."/>
            <person name="Viehrig K."/>
            <person name="Ye F."/>
            <person name="Su P."/>
            <person name="Kiefer A.F."/>
            <person name="Nichols A."/>
            <person name="Cepeda A.J."/>
            <person name="Yan W."/>
            <person name="Fan B."/>
            <person name="Jiang Y."/>
            <person name="Adhikari A."/>
            <person name="Zheng C.-J."/>
            <person name="Schuster L."/>
            <person name="Cowan T.M."/>
            <person name="Smanski M.J."/>
            <person name="Chevrette M.G."/>
            <person name="De Carvalho L.P.S."/>
            <person name="Shen B."/>
        </authorList>
    </citation>
    <scope>NUCLEOTIDE SEQUENCE [LARGE SCALE GENOMIC DNA]</scope>
    <source>
        <strain evidence="2 3">NPDC004045</strain>
    </source>
</reference>
<evidence type="ECO:0000259" key="1">
    <source>
        <dbReference type="Pfam" id="PF03007"/>
    </source>
</evidence>
<proteinExistence type="predicted"/>
<evidence type="ECO:0000313" key="2">
    <source>
        <dbReference type="EMBL" id="MFF0541653.1"/>
    </source>
</evidence>
<dbReference type="InterPro" id="IPR004255">
    <property type="entry name" value="O-acyltransferase_WSD1_N"/>
</dbReference>
<organism evidence="2 3">
    <name type="scientific">Nocardia thailandica</name>
    <dbReference type="NCBI Taxonomy" id="257275"/>
    <lineage>
        <taxon>Bacteria</taxon>
        <taxon>Bacillati</taxon>
        <taxon>Actinomycetota</taxon>
        <taxon>Actinomycetes</taxon>
        <taxon>Mycobacteriales</taxon>
        <taxon>Nocardiaceae</taxon>
        <taxon>Nocardia</taxon>
    </lineage>
</organism>
<accession>A0ABW6PH16</accession>
<dbReference type="Proteomes" id="UP001601444">
    <property type="component" value="Unassembled WGS sequence"/>
</dbReference>
<sequence>MTRLAPRDATMYWLSRRAPNDLFLVYCFADSGASAEDLRTILVDRSARIDDLRLRLRTVAGNLEYPRWEFVEFGSRQLFGHEEVNLPWPSVSARLGELLGTGLDATRCPWRAHVFRGVDGAPATDGPAVVVVLQLSHALADGTRAAAIARALFAPGTDFPKPVDNPVDHSPEKPTACGQLGSAVVDNSAIAGIARFPNQLRRTVIRGTAAGRARRELAERTAAGEIPAPTVPFAPTALNPPHPVDAGAHRAGVRVYDAAALRVPGYTVTVSALTAISRALERFSPADRLGAQVPMALPGAGAAGNHYRGLSIDLRVDEPDLRARAAALAESLRTRRARATHPLQEAQDAVDAVVPAIFAARDIARADLSSVPGALDGNTVVSSVHRGPADLALAGGAVRWTGGFPALGTVMHLTHGVHGLGDTVTLSVHADAAVLPDPERYLALLDSAVAEVGAALRDGSGGST</sequence>
<dbReference type="RefSeq" id="WP_387698801.1">
    <property type="nucleotide sequence ID" value="NZ_JBIAMX010000001.1"/>
</dbReference>
<protein>
    <submittedName>
        <fullName evidence="2">Wax ester/triacylglycerol synthase domain-containing protein</fullName>
    </submittedName>
</protein>
<feature type="domain" description="O-acyltransferase WSD1-like N-terminal" evidence="1">
    <location>
        <begin position="5"/>
        <end position="233"/>
    </location>
</feature>
<dbReference type="EMBL" id="JBIAMX010000001">
    <property type="protein sequence ID" value="MFF0541653.1"/>
    <property type="molecule type" value="Genomic_DNA"/>
</dbReference>
<name>A0ABW6PH16_9NOCA</name>
<gene>
    <name evidence="2" type="ORF">ACFYTF_02325</name>
</gene>
<keyword evidence="3" id="KW-1185">Reference proteome</keyword>
<evidence type="ECO:0000313" key="3">
    <source>
        <dbReference type="Proteomes" id="UP001601444"/>
    </source>
</evidence>
<comment type="caution">
    <text evidence="2">The sequence shown here is derived from an EMBL/GenBank/DDBJ whole genome shotgun (WGS) entry which is preliminary data.</text>
</comment>